<dbReference type="Gene3D" id="3.40.50.740">
    <property type="match status" value="1"/>
</dbReference>
<dbReference type="Pfam" id="PF01568">
    <property type="entry name" value="Molydop_binding"/>
    <property type="match status" value="1"/>
</dbReference>
<keyword evidence="1" id="KW-0004">4Fe-4S</keyword>
<name>A0A3A4B6V7_9ACTN</name>
<dbReference type="PANTHER" id="PTHR43105:SF10">
    <property type="entry name" value="NADH-QUINONE OXIDOREDUCTASE SUBUNIT G"/>
    <property type="match status" value="1"/>
</dbReference>
<evidence type="ECO:0000313" key="7">
    <source>
        <dbReference type="EMBL" id="RJL27282.1"/>
    </source>
</evidence>
<feature type="compositionally biased region" description="Basic residues" evidence="5">
    <location>
        <begin position="221"/>
        <end position="230"/>
    </location>
</feature>
<feature type="compositionally biased region" description="Basic residues" evidence="5">
    <location>
        <begin position="337"/>
        <end position="346"/>
    </location>
</feature>
<dbReference type="GO" id="GO:0016020">
    <property type="term" value="C:membrane"/>
    <property type="evidence" value="ECO:0007669"/>
    <property type="project" value="TreeGrafter"/>
</dbReference>
<dbReference type="SMART" id="SM00926">
    <property type="entry name" value="Molybdop_Fe4S4"/>
    <property type="match status" value="1"/>
</dbReference>
<dbReference type="SUPFAM" id="SSF50692">
    <property type="entry name" value="ADC-like"/>
    <property type="match status" value="1"/>
</dbReference>
<gene>
    <name evidence="7" type="ORF">D5H75_26015</name>
</gene>
<dbReference type="Pfam" id="PF00384">
    <property type="entry name" value="Molybdopterin"/>
    <property type="match status" value="1"/>
</dbReference>
<evidence type="ECO:0000256" key="2">
    <source>
        <dbReference type="ARBA" id="ARBA00022723"/>
    </source>
</evidence>
<dbReference type="GO" id="GO:0051539">
    <property type="term" value="F:4 iron, 4 sulfur cluster binding"/>
    <property type="evidence" value="ECO:0007669"/>
    <property type="project" value="UniProtKB-KW"/>
</dbReference>
<feature type="compositionally biased region" description="Gly residues" evidence="5">
    <location>
        <begin position="361"/>
        <end position="371"/>
    </location>
</feature>
<evidence type="ECO:0000256" key="3">
    <source>
        <dbReference type="ARBA" id="ARBA00023004"/>
    </source>
</evidence>
<dbReference type="EMBL" id="QZEY01000011">
    <property type="protein sequence ID" value="RJL27282.1"/>
    <property type="molecule type" value="Genomic_DNA"/>
</dbReference>
<dbReference type="Gene3D" id="2.40.40.20">
    <property type="match status" value="1"/>
</dbReference>
<feature type="region of interest" description="Disordered" evidence="5">
    <location>
        <begin position="153"/>
        <end position="252"/>
    </location>
</feature>
<keyword evidence="2" id="KW-0479">Metal-binding</keyword>
<feature type="compositionally biased region" description="Basic residues" evidence="5">
    <location>
        <begin position="428"/>
        <end position="438"/>
    </location>
</feature>
<dbReference type="Gene3D" id="2.20.25.90">
    <property type="entry name" value="ADC-like domains"/>
    <property type="match status" value="1"/>
</dbReference>
<dbReference type="Proteomes" id="UP000265768">
    <property type="component" value="Unassembled WGS sequence"/>
</dbReference>
<keyword evidence="4" id="KW-0411">Iron-sulfur</keyword>
<dbReference type="InterPro" id="IPR006657">
    <property type="entry name" value="MoPterin_dinucl-bd_dom"/>
</dbReference>
<dbReference type="PANTHER" id="PTHR43105">
    <property type="entry name" value="RESPIRATORY NITRATE REDUCTASE"/>
    <property type="match status" value="1"/>
</dbReference>
<dbReference type="InterPro" id="IPR009010">
    <property type="entry name" value="Asp_de-COase-like_dom_sf"/>
</dbReference>
<feature type="region of interest" description="Disordered" evidence="5">
    <location>
        <begin position="388"/>
        <end position="465"/>
    </location>
</feature>
<sequence length="1190" mass="125494">MDVGDVGRRGSWRGCCGCAGDVTRGRSRRARVRNAALVASVAVAPPRAATRRGDRRGPHGRTVDSGVAAGRSGVLGDAGEAGRPPQPGLLDPGRAPGFHAVDGVVGGRGAAGGLRLQRRPALLAGGAAEPGGLAGARAVHVRAGPVRRAQLDGRERAAAAGPGGAAGGRGERSGHAVLGLPGDRGHGRARRRQLRLQHGQHHLLLPREPAGRGAGHERGGRQHRGQFRAARRPDDHRGPRARGGGAVLDPVHPRRGGLRVVLHGQPGRGALQRARAGAGGRARADVDHVVPLRRDVRLVHRVLHGVPAADQDAVPGGPGHGGRVRRAARGLADPARRRLAGRPARRRAGDVLDVPGDGRRGGGGRGGAGRGLLPGLLRVLHGAVPDLGRRQRLDVPDDPGDLQGEGAGGRGRGRPGGPGGRAAGGQARQRRRHRRHLGGRGDRRVPHQPRVRHVHRGDRRRDRRAGVLRSLLRRVPGPDLVVLPADGRRTAGAEPGRGAGVGGPVTTPTHCPYCALQCGMNVAAGGVITPREDVPANGGALCQKGWTAGELLSSPERLTTPLMRTGGELVPVDWETALSRITGEIRRIQAGHGPDGVAVFGGGGLTNEKAYQLGKFARVALRTSNIDYNGRFCMSSAAAAAQRAFGLDRGLPFPVTDLARADVVLLAGGNVAETMPPFVRHLAEARRRGGRLIVIDPRETATARQADLHLRLTPGTDLALALGLLHLVIADGHADEEYIAARTTGWAEIASSVSAYWPERVERVTGVPAADLRRAARLLGAPGNRVILTARGAEQQSKGTDTVTAFINLALALGLPGTPGSGWGCVTGQGNGQGGREHGQKADQLPGYRRIDDPAAREHVARVWGVDPADLPGPGPSAYELLDSLGGEGGPRALLVFGSNPAVSAPRAGRIARRLRALDFLCVSDLVLSETAALADVVLPAAQWAEEDGTMTNLEGRVLRRRRAVEPPPGVRTDLWVLAELAVRLGARGFRREPYDVFEELRRASAGGAADYSGIGYERLDREGGVFWPCPAEGHPGTPRVFLDRFATPDGRARFVPVDHRAPAEDVDEEYPLYLTTGRVLAQYQSGAQTRRIRPLAEAAPEPFVELHPDLAERLALAPGDRARVTSRRGTAEAPVRISTAIRPDTVFMPFHWPGANLLTSDALDPVSRMPEFKVCAVRVQAARPVEVAP</sequence>
<feature type="region of interest" description="Disordered" evidence="5">
    <location>
        <begin position="309"/>
        <end position="371"/>
    </location>
</feature>
<dbReference type="OrthoDB" id="7376058at2"/>
<organism evidence="7 8">
    <name type="scientific">Bailinhaonella thermotolerans</name>
    <dbReference type="NCBI Taxonomy" id="1070861"/>
    <lineage>
        <taxon>Bacteria</taxon>
        <taxon>Bacillati</taxon>
        <taxon>Actinomycetota</taxon>
        <taxon>Actinomycetes</taxon>
        <taxon>Streptosporangiales</taxon>
        <taxon>Streptosporangiaceae</taxon>
        <taxon>Bailinhaonella</taxon>
    </lineage>
</organism>
<dbReference type="GO" id="GO:0003954">
    <property type="term" value="F:NADH dehydrogenase activity"/>
    <property type="evidence" value="ECO:0007669"/>
    <property type="project" value="TreeGrafter"/>
</dbReference>
<keyword evidence="3" id="KW-0408">Iron</keyword>
<evidence type="ECO:0000256" key="1">
    <source>
        <dbReference type="ARBA" id="ARBA00022485"/>
    </source>
</evidence>
<comment type="caution">
    <text evidence="7">The sequence shown here is derived from an EMBL/GenBank/DDBJ whole genome shotgun (WGS) entry which is preliminary data.</text>
</comment>
<dbReference type="GO" id="GO:0043546">
    <property type="term" value="F:molybdopterin cofactor binding"/>
    <property type="evidence" value="ECO:0007669"/>
    <property type="project" value="InterPro"/>
</dbReference>
<dbReference type="CDD" id="cd00508">
    <property type="entry name" value="MopB_CT_Fdh-Nap-like"/>
    <property type="match status" value="1"/>
</dbReference>
<dbReference type="GO" id="GO:0022904">
    <property type="term" value="P:respiratory electron transport chain"/>
    <property type="evidence" value="ECO:0007669"/>
    <property type="project" value="TreeGrafter"/>
</dbReference>
<dbReference type="InterPro" id="IPR050123">
    <property type="entry name" value="Prok_molybdopt-oxidoreductase"/>
</dbReference>
<accession>A0A3A4B6V7</accession>
<proteinExistence type="predicted"/>
<feature type="compositionally biased region" description="Gly residues" evidence="5">
    <location>
        <begin position="403"/>
        <end position="423"/>
    </location>
</feature>
<reference evidence="7 8" key="1">
    <citation type="submission" date="2018-09" db="EMBL/GenBank/DDBJ databases">
        <title>YIM 75507 draft genome.</title>
        <authorList>
            <person name="Tang S."/>
            <person name="Feng Y."/>
        </authorList>
    </citation>
    <scope>NUCLEOTIDE SEQUENCE [LARGE SCALE GENOMIC DNA]</scope>
    <source>
        <strain evidence="7 8">YIM 75507</strain>
    </source>
</reference>
<protein>
    <recommendedName>
        <fullName evidence="6">4Fe-4S Mo/W bis-MGD-type domain-containing protein</fullName>
    </recommendedName>
</protein>
<feature type="compositionally biased region" description="Basic residues" evidence="5">
    <location>
        <begin position="187"/>
        <end position="201"/>
    </location>
</feature>
<dbReference type="InterPro" id="IPR006656">
    <property type="entry name" value="Mopterin_OxRdtase"/>
</dbReference>
<dbReference type="Gene3D" id="3.40.228.10">
    <property type="entry name" value="Dimethylsulfoxide Reductase, domain 2"/>
    <property type="match status" value="1"/>
</dbReference>
<dbReference type="Pfam" id="PF04879">
    <property type="entry name" value="Molybdop_Fe4S4"/>
    <property type="match status" value="1"/>
</dbReference>
<evidence type="ECO:0000313" key="8">
    <source>
        <dbReference type="Proteomes" id="UP000265768"/>
    </source>
</evidence>
<feature type="region of interest" description="Disordered" evidence="5">
    <location>
        <begin position="46"/>
        <end position="91"/>
    </location>
</feature>
<evidence type="ECO:0000259" key="6">
    <source>
        <dbReference type="SMART" id="SM00926"/>
    </source>
</evidence>
<dbReference type="SUPFAM" id="SSF53706">
    <property type="entry name" value="Formate dehydrogenase/DMSO reductase, domains 1-3"/>
    <property type="match status" value="1"/>
</dbReference>
<dbReference type="AlphaFoldDB" id="A0A3A4B6V7"/>
<feature type="domain" description="4Fe-4S Mo/W bis-MGD-type" evidence="6">
    <location>
        <begin position="504"/>
        <end position="554"/>
    </location>
</feature>
<feature type="compositionally biased region" description="Basic residues" evidence="5">
    <location>
        <begin position="446"/>
        <end position="463"/>
    </location>
</feature>
<evidence type="ECO:0000256" key="4">
    <source>
        <dbReference type="ARBA" id="ARBA00023014"/>
    </source>
</evidence>
<dbReference type="InterPro" id="IPR006963">
    <property type="entry name" value="Mopterin_OxRdtase_4Fe-4S_dom"/>
</dbReference>
<dbReference type="GO" id="GO:0046872">
    <property type="term" value="F:metal ion binding"/>
    <property type="evidence" value="ECO:0007669"/>
    <property type="project" value="UniProtKB-KW"/>
</dbReference>
<evidence type="ECO:0000256" key="5">
    <source>
        <dbReference type="SAM" id="MobiDB-lite"/>
    </source>
</evidence>
<keyword evidence="8" id="KW-1185">Reference proteome</keyword>